<gene>
    <name evidence="2" type="ORF">THRCLA_23050</name>
</gene>
<protein>
    <submittedName>
        <fullName evidence="2">Uncharacterized protein</fullName>
    </submittedName>
</protein>
<evidence type="ECO:0000256" key="1">
    <source>
        <dbReference type="SAM" id="Phobius"/>
    </source>
</evidence>
<feature type="transmembrane region" description="Helical" evidence="1">
    <location>
        <begin position="6"/>
        <end position="31"/>
    </location>
</feature>
<dbReference type="EMBL" id="JNBS01003849">
    <property type="protein sequence ID" value="OQR85198.1"/>
    <property type="molecule type" value="Genomic_DNA"/>
</dbReference>
<evidence type="ECO:0000313" key="3">
    <source>
        <dbReference type="Proteomes" id="UP000243217"/>
    </source>
</evidence>
<dbReference type="AlphaFoldDB" id="A0A1V9YHK3"/>
<keyword evidence="3" id="KW-1185">Reference proteome</keyword>
<accession>A0A1V9YHK3</accession>
<name>A0A1V9YHK3_9STRA</name>
<keyword evidence="1" id="KW-0812">Transmembrane</keyword>
<dbReference type="Proteomes" id="UP000243217">
    <property type="component" value="Unassembled WGS sequence"/>
</dbReference>
<organism evidence="2 3">
    <name type="scientific">Thraustotheca clavata</name>
    <dbReference type="NCBI Taxonomy" id="74557"/>
    <lineage>
        <taxon>Eukaryota</taxon>
        <taxon>Sar</taxon>
        <taxon>Stramenopiles</taxon>
        <taxon>Oomycota</taxon>
        <taxon>Saprolegniomycetes</taxon>
        <taxon>Saprolegniales</taxon>
        <taxon>Achlyaceae</taxon>
        <taxon>Thraustotheca</taxon>
    </lineage>
</organism>
<keyword evidence="1" id="KW-0472">Membrane</keyword>
<sequence length="132" mass="14607">MFPPFMVTLVCSIFWNGWYYVLVLPALVFLLKIPTLPKSWVDAVKNYCLTPTKYPSFPGEIDPDVTSSAVKLVFVGCDTALFLLTQLCLLFEPTWIAPSVCSVGLAIVAPYLTLDGEVMAKEHNTTLTANSR</sequence>
<evidence type="ECO:0000313" key="2">
    <source>
        <dbReference type="EMBL" id="OQR85198.1"/>
    </source>
</evidence>
<proteinExistence type="predicted"/>
<reference evidence="2 3" key="1">
    <citation type="journal article" date="2014" name="Genome Biol. Evol.">
        <title>The secreted proteins of Achlya hypogyna and Thraustotheca clavata identify the ancestral oomycete secretome and reveal gene acquisitions by horizontal gene transfer.</title>
        <authorList>
            <person name="Misner I."/>
            <person name="Blouin N."/>
            <person name="Leonard G."/>
            <person name="Richards T.A."/>
            <person name="Lane C.E."/>
        </authorList>
    </citation>
    <scope>NUCLEOTIDE SEQUENCE [LARGE SCALE GENOMIC DNA]</scope>
    <source>
        <strain evidence="2 3">ATCC 34112</strain>
    </source>
</reference>
<keyword evidence="1" id="KW-1133">Transmembrane helix</keyword>
<comment type="caution">
    <text evidence="2">The sequence shown here is derived from an EMBL/GenBank/DDBJ whole genome shotgun (WGS) entry which is preliminary data.</text>
</comment>